<organism evidence="6 7">
    <name type="scientific">Algoriphagus zhangzhouensis</name>
    <dbReference type="NCBI Taxonomy" id="1073327"/>
    <lineage>
        <taxon>Bacteria</taxon>
        <taxon>Pseudomonadati</taxon>
        <taxon>Bacteroidota</taxon>
        <taxon>Cytophagia</taxon>
        <taxon>Cytophagales</taxon>
        <taxon>Cyclobacteriaceae</taxon>
        <taxon>Algoriphagus</taxon>
    </lineage>
</organism>
<dbReference type="STRING" id="1073327.SAMN04488108_2965"/>
<keyword evidence="4 5" id="KW-0472">Membrane</keyword>
<dbReference type="Pfam" id="PF02674">
    <property type="entry name" value="Colicin_V"/>
    <property type="match status" value="1"/>
</dbReference>
<reference evidence="7" key="1">
    <citation type="submission" date="2016-12" db="EMBL/GenBank/DDBJ databases">
        <authorList>
            <person name="Varghese N."/>
            <person name="Submissions S."/>
        </authorList>
    </citation>
    <scope>NUCLEOTIDE SEQUENCE [LARGE SCALE GENOMIC DNA]</scope>
    <source>
        <strain evidence="7">DSM 25035</strain>
    </source>
</reference>
<feature type="transmembrane region" description="Helical" evidence="5">
    <location>
        <begin position="101"/>
        <end position="123"/>
    </location>
</feature>
<dbReference type="PANTHER" id="PTHR37306">
    <property type="entry name" value="COLICIN V PRODUCTION PROTEIN"/>
    <property type="match status" value="1"/>
</dbReference>
<keyword evidence="7" id="KW-1185">Reference proteome</keyword>
<proteinExistence type="predicted"/>
<dbReference type="GO" id="GO:0016020">
    <property type="term" value="C:membrane"/>
    <property type="evidence" value="ECO:0007669"/>
    <property type="project" value="UniProtKB-SubCell"/>
</dbReference>
<keyword evidence="3 5" id="KW-1133">Transmembrane helix</keyword>
<dbReference type="AlphaFoldDB" id="A0A1M7ZFW0"/>
<evidence type="ECO:0000256" key="1">
    <source>
        <dbReference type="ARBA" id="ARBA00004141"/>
    </source>
</evidence>
<gene>
    <name evidence="6" type="ORF">SAMN04488108_2965</name>
</gene>
<evidence type="ECO:0000256" key="5">
    <source>
        <dbReference type="SAM" id="Phobius"/>
    </source>
</evidence>
<protein>
    <submittedName>
        <fullName evidence="6">Membrane protein required for colicin V production</fullName>
    </submittedName>
</protein>
<accession>A0A1M7ZFW0</accession>
<dbReference type="GO" id="GO:0009403">
    <property type="term" value="P:toxin biosynthetic process"/>
    <property type="evidence" value="ECO:0007669"/>
    <property type="project" value="InterPro"/>
</dbReference>
<evidence type="ECO:0000256" key="2">
    <source>
        <dbReference type="ARBA" id="ARBA00022692"/>
    </source>
</evidence>
<dbReference type="PANTHER" id="PTHR37306:SF1">
    <property type="entry name" value="COLICIN V PRODUCTION PROTEIN"/>
    <property type="match status" value="1"/>
</dbReference>
<name>A0A1M7ZFW0_9BACT</name>
<feature type="transmembrane region" description="Helical" evidence="5">
    <location>
        <begin position="28"/>
        <end position="48"/>
    </location>
</feature>
<evidence type="ECO:0000313" key="7">
    <source>
        <dbReference type="Proteomes" id="UP000184609"/>
    </source>
</evidence>
<dbReference type="RefSeq" id="WP_073572601.1">
    <property type="nucleotide sequence ID" value="NZ_FRXN01000004.1"/>
</dbReference>
<dbReference type="EMBL" id="FRXN01000004">
    <property type="protein sequence ID" value="SHO63801.1"/>
    <property type="molecule type" value="Genomic_DNA"/>
</dbReference>
<evidence type="ECO:0000256" key="4">
    <source>
        <dbReference type="ARBA" id="ARBA00023136"/>
    </source>
</evidence>
<dbReference type="Proteomes" id="UP000184609">
    <property type="component" value="Unassembled WGS sequence"/>
</dbReference>
<sequence>MEIKSLADIVIAGVLLIGAFEGYKRGFLLGILGLVGFVVAVILGFYFMDPMVTWLDQNVESINMAYPTTAFFLIFLISILLINTVGWSLKKVMDLTILGTFDAFAGILFGVVKAGFFLSLFLWMTKEFDLDWAIDLEKDSELVGYIEPWAPAIIDWIEPYVPEVESTKRKLEEFVEKIKDATTNR</sequence>
<keyword evidence="2 5" id="KW-0812">Transmembrane</keyword>
<evidence type="ECO:0000256" key="3">
    <source>
        <dbReference type="ARBA" id="ARBA00022989"/>
    </source>
</evidence>
<evidence type="ECO:0000313" key="6">
    <source>
        <dbReference type="EMBL" id="SHO63801.1"/>
    </source>
</evidence>
<feature type="transmembrane region" description="Helical" evidence="5">
    <location>
        <begin position="68"/>
        <end position="89"/>
    </location>
</feature>
<comment type="subcellular location">
    <subcellularLocation>
        <location evidence="1">Membrane</location>
        <topology evidence="1">Multi-pass membrane protein</topology>
    </subcellularLocation>
</comment>
<dbReference type="InterPro" id="IPR003825">
    <property type="entry name" value="Colicin-V_CvpA"/>
</dbReference>